<dbReference type="InterPro" id="IPR000182">
    <property type="entry name" value="GNAT_dom"/>
</dbReference>
<keyword evidence="3" id="KW-1185">Reference proteome</keyword>
<evidence type="ECO:0000313" key="3">
    <source>
        <dbReference type="Proteomes" id="UP001596505"/>
    </source>
</evidence>
<reference evidence="3" key="1">
    <citation type="journal article" date="2019" name="Int. J. Syst. Evol. Microbiol.">
        <title>The Global Catalogue of Microorganisms (GCM) 10K type strain sequencing project: providing services to taxonomists for standard genome sequencing and annotation.</title>
        <authorList>
            <consortium name="The Broad Institute Genomics Platform"/>
            <consortium name="The Broad Institute Genome Sequencing Center for Infectious Disease"/>
            <person name="Wu L."/>
            <person name="Ma J."/>
        </authorList>
    </citation>
    <scope>NUCLEOTIDE SEQUENCE [LARGE SCALE GENOMIC DNA]</scope>
    <source>
        <strain evidence="3">CGMCC 1.16305</strain>
    </source>
</reference>
<dbReference type="GO" id="GO:0016746">
    <property type="term" value="F:acyltransferase activity"/>
    <property type="evidence" value="ECO:0007669"/>
    <property type="project" value="UniProtKB-KW"/>
</dbReference>
<comment type="caution">
    <text evidence="2">The sequence shown here is derived from an EMBL/GenBank/DDBJ whole genome shotgun (WGS) entry which is preliminary data.</text>
</comment>
<dbReference type="CDD" id="cd04301">
    <property type="entry name" value="NAT_SF"/>
    <property type="match status" value="1"/>
</dbReference>
<proteinExistence type="predicted"/>
<dbReference type="Gene3D" id="3.40.630.30">
    <property type="match status" value="1"/>
</dbReference>
<dbReference type="EC" id="2.3.1.-" evidence="2"/>
<dbReference type="RefSeq" id="WP_380966498.1">
    <property type="nucleotide sequence ID" value="NZ_JBHTCO010000015.1"/>
</dbReference>
<dbReference type="PANTHER" id="PTHR43451:SF1">
    <property type="entry name" value="ACETYLTRANSFERASE"/>
    <property type="match status" value="1"/>
</dbReference>
<feature type="domain" description="N-acetyltransferase" evidence="1">
    <location>
        <begin position="1"/>
        <end position="154"/>
    </location>
</feature>
<name>A0ABW2PWK8_9BACL</name>
<dbReference type="SUPFAM" id="SSF55729">
    <property type="entry name" value="Acyl-CoA N-acyltransferases (Nat)"/>
    <property type="match status" value="1"/>
</dbReference>
<dbReference type="Pfam" id="PF13673">
    <property type="entry name" value="Acetyltransf_10"/>
    <property type="match status" value="1"/>
</dbReference>
<gene>
    <name evidence="2" type="ORF">ACFQRG_12660</name>
</gene>
<dbReference type="InterPro" id="IPR016181">
    <property type="entry name" value="Acyl_CoA_acyltransferase"/>
</dbReference>
<keyword evidence="2" id="KW-0012">Acyltransferase</keyword>
<accession>A0ABW2PWK8</accession>
<dbReference type="PROSITE" id="PS51186">
    <property type="entry name" value="GNAT"/>
    <property type="match status" value="1"/>
</dbReference>
<evidence type="ECO:0000313" key="2">
    <source>
        <dbReference type="EMBL" id="MFC7393806.1"/>
    </source>
</evidence>
<dbReference type="PANTHER" id="PTHR43451">
    <property type="entry name" value="ACETYLTRANSFERASE (GNAT) FAMILY PROTEIN"/>
    <property type="match status" value="1"/>
</dbReference>
<dbReference type="EMBL" id="JBHTCO010000015">
    <property type="protein sequence ID" value="MFC7393806.1"/>
    <property type="molecule type" value="Genomic_DNA"/>
</dbReference>
<dbReference type="InterPro" id="IPR052564">
    <property type="entry name" value="N-acetyltrans/Recomb-assoc"/>
</dbReference>
<sequence>MQIRRFKSADLEQILELFYDTVHTVNAKDYHLVQLEAWAPKTPDRSRWMNSLKENISYAAEINGKIIGFGDFNNEAYLDKLFTHKDYQGKGVASKILNTLEQEAMKLGCKEIYTEASITARPFFENKGYTCLNRQNKKHNGQVFINYIMRKTLYTE</sequence>
<dbReference type="Proteomes" id="UP001596505">
    <property type="component" value="Unassembled WGS sequence"/>
</dbReference>
<protein>
    <submittedName>
        <fullName evidence="2">GNAT family N-acetyltransferase</fullName>
        <ecNumber evidence="2">2.3.1.-</ecNumber>
    </submittedName>
</protein>
<keyword evidence="2" id="KW-0808">Transferase</keyword>
<evidence type="ECO:0000259" key="1">
    <source>
        <dbReference type="PROSITE" id="PS51186"/>
    </source>
</evidence>
<organism evidence="2 3">
    <name type="scientific">Scopulibacillus cellulosilyticus</name>
    <dbReference type="NCBI Taxonomy" id="2665665"/>
    <lineage>
        <taxon>Bacteria</taxon>
        <taxon>Bacillati</taxon>
        <taxon>Bacillota</taxon>
        <taxon>Bacilli</taxon>
        <taxon>Bacillales</taxon>
        <taxon>Sporolactobacillaceae</taxon>
        <taxon>Scopulibacillus</taxon>
    </lineage>
</organism>